<evidence type="ECO:0000313" key="3">
    <source>
        <dbReference type="Proteomes" id="UP000241381"/>
    </source>
</evidence>
<name>A0A2P9JZU2_9CAUD</name>
<dbReference type="EMBL" id="MG878892">
    <property type="protein sequence ID" value="AVI05059.1"/>
    <property type="molecule type" value="Genomic_DNA"/>
</dbReference>
<protein>
    <submittedName>
        <fullName evidence="2">Uncharacterized protein</fullName>
    </submittedName>
</protein>
<evidence type="ECO:0000313" key="2">
    <source>
        <dbReference type="EMBL" id="AVI05059.1"/>
    </source>
</evidence>
<dbReference type="KEGG" id="vg:54989863"/>
<keyword evidence="1" id="KW-0812">Transmembrane</keyword>
<evidence type="ECO:0000256" key="1">
    <source>
        <dbReference type="SAM" id="Phobius"/>
    </source>
</evidence>
<keyword evidence="1" id="KW-1133">Transmembrane helix</keyword>
<dbReference type="RefSeq" id="YP_009799378.1">
    <property type="nucleotide sequence ID" value="NC_047941.1"/>
</dbReference>
<proteinExistence type="predicted"/>
<reference evidence="2" key="1">
    <citation type="submission" date="2018-01" db="EMBL/GenBank/DDBJ databases">
        <title>Complete genome sequence analysis of a novel Salmonella phage Spp16.</title>
        <authorList>
            <person name="Zhao F."/>
            <person name="Sun H."/>
            <person name="Ren H."/>
            <person name="Tong Y."/>
        </authorList>
    </citation>
    <scope>NUCLEOTIDE SEQUENCE [LARGE SCALE GENOMIC DNA]</scope>
</reference>
<sequence length="54" mass="6371">MTKNDLKEMFEYMYYKDLYWLGLCGALILIVTAPVVVPTRIIYRTYKAIKSYGL</sequence>
<feature type="transmembrane region" description="Helical" evidence="1">
    <location>
        <begin position="20"/>
        <end position="43"/>
    </location>
</feature>
<accession>A0A2P9JZU2</accession>
<dbReference type="GeneID" id="54989863"/>
<keyword evidence="1" id="KW-0472">Membrane</keyword>
<keyword evidence="3" id="KW-1185">Reference proteome</keyword>
<organism evidence="2 3">
    <name type="scientific">Salmonella phage vB_SpuP_Spp16</name>
    <dbReference type="NCBI Taxonomy" id="2081603"/>
    <lineage>
        <taxon>Viruses</taxon>
        <taxon>Duplodnaviria</taxon>
        <taxon>Heunggongvirae</taxon>
        <taxon>Uroviricota</taxon>
        <taxon>Caudoviricetes</taxon>
        <taxon>Autographivirales</taxon>
        <taxon>Autonotataviridae</taxon>
        <taxon>Melnykvirinae</taxon>
        <taxon>Panjvirus</taxon>
        <taxon>Panjvirus Spp16</taxon>
    </lineage>
</organism>
<dbReference type="Proteomes" id="UP000241381">
    <property type="component" value="Segment"/>
</dbReference>